<dbReference type="InterPro" id="IPR000281">
    <property type="entry name" value="HTH_RpiR"/>
</dbReference>
<dbReference type="Gene3D" id="3.40.50.10490">
    <property type="entry name" value="Glucose-6-phosphate isomerase like protein, domain 1"/>
    <property type="match status" value="1"/>
</dbReference>
<dbReference type="PROSITE" id="PS51071">
    <property type="entry name" value="HTH_RPIR"/>
    <property type="match status" value="1"/>
</dbReference>
<dbReference type="GO" id="GO:0003677">
    <property type="term" value="F:DNA binding"/>
    <property type="evidence" value="ECO:0007669"/>
    <property type="project" value="InterPro"/>
</dbReference>
<dbReference type="KEGG" id="stur:STURON_00594"/>
<protein>
    <recommendedName>
        <fullName evidence="1">HTH rpiR-type domain-containing protein</fullName>
    </recommendedName>
</protein>
<dbReference type="AlphaFoldDB" id="A0A0K1P6D1"/>
<dbReference type="EMBL" id="CP012328">
    <property type="protein sequence ID" value="AKU79840.1"/>
    <property type="molecule type" value="Genomic_DNA"/>
</dbReference>
<dbReference type="Proteomes" id="UP000067243">
    <property type="component" value="Chromosome"/>
</dbReference>
<organism evidence="2 3">
    <name type="scientific">Spiroplasma turonicum</name>
    <dbReference type="NCBI Taxonomy" id="216946"/>
    <lineage>
        <taxon>Bacteria</taxon>
        <taxon>Bacillati</taxon>
        <taxon>Mycoplasmatota</taxon>
        <taxon>Mollicutes</taxon>
        <taxon>Entomoplasmatales</taxon>
        <taxon>Spiroplasmataceae</taxon>
        <taxon>Spiroplasma</taxon>
    </lineage>
</organism>
<dbReference type="SUPFAM" id="SSF46689">
    <property type="entry name" value="Homeodomain-like"/>
    <property type="match status" value="1"/>
</dbReference>
<name>A0A0K1P6D1_9MOLU</name>
<keyword evidence="3" id="KW-1185">Reference proteome</keyword>
<dbReference type="InterPro" id="IPR009057">
    <property type="entry name" value="Homeodomain-like_sf"/>
</dbReference>
<dbReference type="GO" id="GO:0097367">
    <property type="term" value="F:carbohydrate derivative binding"/>
    <property type="evidence" value="ECO:0007669"/>
    <property type="project" value="InterPro"/>
</dbReference>
<dbReference type="InterPro" id="IPR047640">
    <property type="entry name" value="RpiR-like"/>
</dbReference>
<evidence type="ECO:0000259" key="1">
    <source>
        <dbReference type="PROSITE" id="PS51071"/>
    </source>
</evidence>
<gene>
    <name evidence="2" type="ORF">STURON_00594</name>
</gene>
<dbReference type="STRING" id="216946.STURO_v1c05900"/>
<dbReference type="RefSeq" id="WP_075048428.1">
    <property type="nucleotide sequence ID" value="NZ_CP012328.1"/>
</dbReference>
<accession>A0A0K1P6D1</accession>
<sequence length="261" mass="30679">MRLLEKLKDIVKLNDKTLNFYISNYLLIEAEKGNFYKSKEIASKLSISKSTLTLFSKKLGYEGYSDLLHNLTNEYNFFGLNNNSINEEENKKINEIIVINKLFNLYELNKKLDYFVESIKNSNKVMIVSTEENDFKQLNLFSNFLNTINTCYFFENRKYESFFVNNFDKDSLVFFILTGLDISEILLLMKKVNLRNIKSIYLTSDSHISKLDKFNIDSKNIISVKTLIGYTKETRCFIRIGQINLILTNLIFKLTKQVHNF</sequence>
<dbReference type="GO" id="GO:0003700">
    <property type="term" value="F:DNA-binding transcription factor activity"/>
    <property type="evidence" value="ECO:0007669"/>
    <property type="project" value="InterPro"/>
</dbReference>
<dbReference type="Gene3D" id="1.10.10.10">
    <property type="entry name" value="Winged helix-like DNA-binding domain superfamily/Winged helix DNA-binding domain"/>
    <property type="match status" value="1"/>
</dbReference>
<feature type="domain" description="HTH rpiR-type" evidence="1">
    <location>
        <begin position="1"/>
        <end position="78"/>
    </location>
</feature>
<dbReference type="Pfam" id="PF01418">
    <property type="entry name" value="HTH_6"/>
    <property type="match status" value="1"/>
</dbReference>
<evidence type="ECO:0000313" key="3">
    <source>
        <dbReference type="Proteomes" id="UP000067243"/>
    </source>
</evidence>
<dbReference type="OrthoDB" id="3684496at2"/>
<proteinExistence type="predicted"/>
<dbReference type="PATRIC" id="fig|216946.3.peg.599"/>
<dbReference type="PANTHER" id="PTHR30514">
    <property type="entry name" value="GLUCOKINASE"/>
    <property type="match status" value="1"/>
</dbReference>
<reference evidence="2 3" key="1">
    <citation type="journal article" date="2015" name="Genome Announc.">
        <title>Complete Genome Sequence of Spiroplasma turonicum Strain Tab4cT, a Parasite of a Horse Fly, Haematopota sp. (Diptera: Tabanidae).</title>
        <authorList>
            <person name="Davis R.E."/>
            <person name="Shao J."/>
            <person name="Zhao Y."/>
            <person name="Gasparich G.E."/>
            <person name="Gaynor B.J."/>
            <person name="Donofrio N."/>
        </authorList>
    </citation>
    <scope>NUCLEOTIDE SEQUENCE [LARGE SCALE GENOMIC DNA]</scope>
    <source>
        <strain evidence="2 3">Tab4c</strain>
    </source>
</reference>
<dbReference type="InterPro" id="IPR036388">
    <property type="entry name" value="WH-like_DNA-bd_sf"/>
</dbReference>
<evidence type="ECO:0000313" key="2">
    <source>
        <dbReference type="EMBL" id="AKU79840.1"/>
    </source>
</evidence>
<dbReference type="PANTHER" id="PTHR30514:SF1">
    <property type="entry name" value="HTH-TYPE TRANSCRIPTIONAL REGULATOR HEXR-RELATED"/>
    <property type="match status" value="1"/>
</dbReference>